<dbReference type="AlphaFoldDB" id="A0A1H6YLS9"/>
<sequence length="339" mass="36979">MAAQPRFIVVIGASAGGLNALAELVQTLPVGLDAAYCIVLHLSRKGIGEFVVHRLNKVTSMKCRIAVSGDDIEVANIYVAPPNQHLLVKDGKILLGAGPQENRFRPSIDVLFRSAAVAYTSHAIGIILSGMLDDGTSGMWAIKRSGGACIVQDPNQAEYPDMPLSVINNMDVDFVSELGLIGGLLTELTSFGQDSEVPVQAPQEVILESQIAEKTAVGIDAVEQIADKSVFACPDCGGNLWAVKGDVINRYRCHIGHAYTEQDLVVKQAETASATLWVALRMMEERKHLLRKLEVDYAQKGYTSLSMDHLERKEEMQQHIDTLKIILADLQRHETSTSY</sequence>
<accession>A0A1H6YLS9</accession>
<name>A0A1H6YLS9_9BACT</name>
<protein>
    <recommendedName>
        <fullName evidence="2">protein-glutamate methylesterase</fullName>
        <ecNumber evidence="2">3.1.1.61</ecNumber>
    </recommendedName>
</protein>
<proteinExistence type="predicted"/>
<feature type="active site" evidence="4">
    <location>
        <position position="14"/>
    </location>
</feature>
<evidence type="ECO:0000256" key="3">
    <source>
        <dbReference type="ARBA" id="ARBA00048267"/>
    </source>
</evidence>
<dbReference type="InterPro" id="IPR035909">
    <property type="entry name" value="CheB_C"/>
</dbReference>
<dbReference type="Pfam" id="PF01339">
    <property type="entry name" value="CheB_methylest"/>
    <property type="match status" value="1"/>
</dbReference>
<evidence type="ECO:0000256" key="2">
    <source>
        <dbReference type="ARBA" id="ARBA00039140"/>
    </source>
</evidence>
<keyword evidence="7" id="KW-1185">Reference proteome</keyword>
<dbReference type="CDD" id="cd16433">
    <property type="entry name" value="CheB"/>
    <property type="match status" value="1"/>
</dbReference>
<evidence type="ECO:0000256" key="4">
    <source>
        <dbReference type="PROSITE-ProRule" id="PRU00050"/>
    </source>
</evidence>
<dbReference type="InterPro" id="IPR011247">
    <property type="entry name" value="Chemotax_prot-Glu_Me-esterase"/>
</dbReference>
<dbReference type="GO" id="GO:0008984">
    <property type="term" value="F:protein-glutamate methylesterase activity"/>
    <property type="evidence" value="ECO:0007669"/>
    <property type="project" value="UniProtKB-EC"/>
</dbReference>
<evidence type="ECO:0000313" key="7">
    <source>
        <dbReference type="Proteomes" id="UP000199532"/>
    </source>
</evidence>
<dbReference type="SUPFAM" id="SSF52738">
    <property type="entry name" value="Methylesterase CheB, C-terminal domain"/>
    <property type="match status" value="1"/>
</dbReference>
<evidence type="ECO:0000259" key="5">
    <source>
        <dbReference type="PROSITE" id="PS50122"/>
    </source>
</evidence>
<dbReference type="InterPro" id="IPR000673">
    <property type="entry name" value="Sig_transdc_resp-reg_Me-estase"/>
</dbReference>
<dbReference type="PANTHER" id="PTHR42872:SF6">
    <property type="entry name" value="PROTEIN-GLUTAMATE METHYLESTERASE_PROTEIN-GLUTAMINE GLUTAMINASE"/>
    <property type="match status" value="1"/>
</dbReference>
<dbReference type="EMBL" id="FNXY01000007">
    <property type="protein sequence ID" value="SEJ42241.1"/>
    <property type="molecule type" value="Genomic_DNA"/>
</dbReference>
<reference evidence="6 7" key="1">
    <citation type="submission" date="2016-10" db="EMBL/GenBank/DDBJ databases">
        <authorList>
            <person name="de Groot N.N."/>
        </authorList>
    </citation>
    <scope>NUCLEOTIDE SEQUENCE [LARGE SCALE GENOMIC DNA]</scope>
    <source>
        <strain evidence="6 7">DSM 19938</strain>
    </source>
</reference>
<dbReference type="GO" id="GO:0005737">
    <property type="term" value="C:cytoplasm"/>
    <property type="evidence" value="ECO:0007669"/>
    <property type="project" value="InterPro"/>
</dbReference>
<gene>
    <name evidence="6" type="ORF">SAMN04487995_4623</name>
</gene>
<organism evidence="6 7">
    <name type="scientific">Dyadobacter koreensis</name>
    <dbReference type="NCBI Taxonomy" id="408657"/>
    <lineage>
        <taxon>Bacteria</taxon>
        <taxon>Pseudomonadati</taxon>
        <taxon>Bacteroidota</taxon>
        <taxon>Cytophagia</taxon>
        <taxon>Cytophagales</taxon>
        <taxon>Spirosomataceae</taxon>
        <taxon>Dyadobacter</taxon>
    </lineage>
</organism>
<dbReference type="GO" id="GO:0006935">
    <property type="term" value="P:chemotaxis"/>
    <property type="evidence" value="ECO:0007669"/>
    <property type="project" value="UniProtKB-UniRule"/>
</dbReference>
<evidence type="ECO:0000256" key="1">
    <source>
        <dbReference type="ARBA" id="ARBA00022801"/>
    </source>
</evidence>
<dbReference type="PROSITE" id="PS50122">
    <property type="entry name" value="CHEB"/>
    <property type="match status" value="1"/>
</dbReference>
<keyword evidence="4" id="KW-0145">Chemotaxis</keyword>
<dbReference type="EC" id="3.1.1.61" evidence="2"/>
<feature type="active site" evidence="4">
    <location>
        <position position="134"/>
    </location>
</feature>
<dbReference type="GO" id="GO:0000156">
    <property type="term" value="F:phosphorelay response regulator activity"/>
    <property type="evidence" value="ECO:0007669"/>
    <property type="project" value="InterPro"/>
</dbReference>
<dbReference type="RefSeq" id="WP_090338619.1">
    <property type="nucleotide sequence ID" value="NZ_FNXY01000007.1"/>
</dbReference>
<feature type="domain" description="CheB-type methylesterase" evidence="5">
    <location>
        <begin position="2"/>
        <end position="192"/>
    </location>
</feature>
<dbReference type="PIRSF" id="PIRSF036461">
    <property type="entry name" value="Chmtx_methlestr"/>
    <property type="match status" value="1"/>
</dbReference>
<dbReference type="Gene3D" id="3.40.50.180">
    <property type="entry name" value="Methylesterase CheB, C-terminal domain"/>
    <property type="match status" value="1"/>
</dbReference>
<dbReference type="STRING" id="408657.SAMN04487995_4623"/>
<keyword evidence="1 4" id="KW-0378">Hydrolase</keyword>
<dbReference type="PANTHER" id="PTHR42872">
    <property type="entry name" value="PROTEIN-GLUTAMATE METHYLESTERASE/PROTEIN-GLUTAMINE GLUTAMINASE"/>
    <property type="match status" value="1"/>
</dbReference>
<comment type="catalytic activity">
    <reaction evidence="3">
        <text>[protein]-L-glutamate 5-O-methyl ester + H2O = L-glutamyl-[protein] + methanol + H(+)</text>
        <dbReference type="Rhea" id="RHEA:23236"/>
        <dbReference type="Rhea" id="RHEA-COMP:10208"/>
        <dbReference type="Rhea" id="RHEA-COMP:10311"/>
        <dbReference type="ChEBI" id="CHEBI:15377"/>
        <dbReference type="ChEBI" id="CHEBI:15378"/>
        <dbReference type="ChEBI" id="CHEBI:17790"/>
        <dbReference type="ChEBI" id="CHEBI:29973"/>
        <dbReference type="ChEBI" id="CHEBI:82795"/>
        <dbReference type="EC" id="3.1.1.61"/>
    </reaction>
</comment>
<dbReference type="OrthoDB" id="1524092at2"/>
<feature type="active site" evidence="4">
    <location>
        <position position="41"/>
    </location>
</feature>
<evidence type="ECO:0000313" key="6">
    <source>
        <dbReference type="EMBL" id="SEJ42241.1"/>
    </source>
</evidence>
<dbReference type="Proteomes" id="UP000199532">
    <property type="component" value="Unassembled WGS sequence"/>
</dbReference>